<dbReference type="EMBL" id="NHZO01000156">
    <property type="protein sequence ID" value="PHQ48840.1"/>
    <property type="molecule type" value="Genomic_DNA"/>
</dbReference>
<evidence type="ECO:0000313" key="7">
    <source>
        <dbReference type="EMBL" id="PHQ48840.1"/>
    </source>
</evidence>
<dbReference type="Proteomes" id="UP000222531">
    <property type="component" value="Unassembled WGS sequence"/>
</dbReference>
<dbReference type="InterPro" id="IPR009057">
    <property type="entry name" value="Homeodomain-like_sf"/>
</dbReference>
<evidence type="ECO:0000256" key="1">
    <source>
        <dbReference type="ARBA" id="ARBA00023015"/>
    </source>
</evidence>
<dbReference type="PANTHER" id="PTHR30055:SF238">
    <property type="entry name" value="MYCOFACTOCIN BIOSYNTHESIS TRANSCRIPTIONAL REGULATOR MFTR-RELATED"/>
    <property type="match status" value="1"/>
</dbReference>
<keyword evidence="3" id="KW-0804">Transcription</keyword>
<keyword evidence="1" id="KW-0805">Transcription regulation</keyword>
<evidence type="ECO:0000256" key="4">
    <source>
        <dbReference type="PROSITE-ProRule" id="PRU00335"/>
    </source>
</evidence>
<protein>
    <submittedName>
        <fullName evidence="7">TetR family transcriptional regulator</fullName>
    </submittedName>
</protein>
<keyword evidence="8" id="KW-1185">Reference proteome</keyword>
<dbReference type="GO" id="GO:0003700">
    <property type="term" value="F:DNA-binding transcription factor activity"/>
    <property type="evidence" value="ECO:0007669"/>
    <property type="project" value="TreeGrafter"/>
</dbReference>
<evidence type="ECO:0000256" key="5">
    <source>
        <dbReference type="SAM" id="MobiDB-lite"/>
    </source>
</evidence>
<dbReference type="Pfam" id="PF17754">
    <property type="entry name" value="TetR_C_14"/>
    <property type="match status" value="1"/>
</dbReference>
<feature type="domain" description="HTH tetR-type" evidence="6">
    <location>
        <begin position="22"/>
        <end position="82"/>
    </location>
</feature>
<evidence type="ECO:0000256" key="2">
    <source>
        <dbReference type="ARBA" id="ARBA00023125"/>
    </source>
</evidence>
<evidence type="ECO:0000259" key="6">
    <source>
        <dbReference type="PROSITE" id="PS50977"/>
    </source>
</evidence>
<feature type="DNA-binding region" description="H-T-H motif" evidence="4">
    <location>
        <begin position="45"/>
        <end position="64"/>
    </location>
</feature>
<sequence length="223" mass="24796">MGNPRPSPEPGGRLPLRERKKQRTREALVDTALELFTERGFQGVTLDELCDAVDTSKRTFFRHFSSKEDVAMTPLLDLWRAFLDDLETREPHGGPLLELLQEALLAALARMPVDQWPPRVLISRQLAERTPAMEAHGLRFCRDTTRTALDTLHRRLGLATANDPRPRLAIDMLVAAFHCALDTWAALPDTPARSTLATHLRAACSALPESLTLPTATAPPPRS</sequence>
<dbReference type="InterPro" id="IPR050109">
    <property type="entry name" value="HTH-type_TetR-like_transc_reg"/>
</dbReference>
<dbReference type="PROSITE" id="PS50977">
    <property type="entry name" value="HTH_TETR_2"/>
    <property type="match status" value="1"/>
</dbReference>
<dbReference type="OrthoDB" id="3787664at2"/>
<dbReference type="Gene3D" id="1.10.357.10">
    <property type="entry name" value="Tetracycline Repressor, domain 2"/>
    <property type="match status" value="1"/>
</dbReference>
<reference evidence="7 8" key="1">
    <citation type="journal article" date="2017" name="Biochemistry">
        <title>Identification of the Biosynthetic Pathway for the Antibiotic Bicyclomycin.</title>
        <authorList>
            <person name="Patteson J."/>
            <person name="Cai W."/>
            <person name="Johnson R.A."/>
            <person name="Santa Maria K."/>
            <person name="Li B."/>
        </authorList>
    </citation>
    <scope>NUCLEOTIDE SEQUENCE [LARGE SCALE GENOMIC DNA]</scope>
    <source>
        <strain evidence="7 8">ATCC 21532</strain>
    </source>
</reference>
<feature type="region of interest" description="Disordered" evidence="5">
    <location>
        <begin position="1"/>
        <end position="21"/>
    </location>
</feature>
<dbReference type="AlphaFoldDB" id="A0A2G1XCA3"/>
<evidence type="ECO:0000256" key="3">
    <source>
        <dbReference type="ARBA" id="ARBA00023163"/>
    </source>
</evidence>
<dbReference type="PRINTS" id="PR00455">
    <property type="entry name" value="HTHTETR"/>
</dbReference>
<dbReference type="SUPFAM" id="SSF46689">
    <property type="entry name" value="Homeodomain-like"/>
    <property type="match status" value="1"/>
</dbReference>
<accession>A0A2G1XCA3</accession>
<name>A0A2G1XCA3_STRCJ</name>
<dbReference type="RefSeq" id="WP_099201785.1">
    <property type="nucleotide sequence ID" value="NZ_JBIRXA010000006.1"/>
</dbReference>
<dbReference type="InterPro" id="IPR041347">
    <property type="entry name" value="MftR_C"/>
</dbReference>
<comment type="caution">
    <text evidence="7">The sequence shown here is derived from an EMBL/GenBank/DDBJ whole genome shotgun (WGS) entry which is preliminary data.</text>
</comment>
<organism evidence="7 8">
    <name type="scientific">Streptomyces cinnamoneus</name>
    <name type="common">Streptoverticillium cinnamoneum</name>
    <dbReference type="NCBI Taxonomy" id="53446"/>
    <lineage>
        <taxon>Bacteria</taxon>
        <taxon>Bacillati</taxon>
        <taxon>Actinomycetota</taxon>
        <taxon>Actinomycetes</taxon>
        <taxon>Kitasatosporales</taxon>
        <taxon>Streptomycetaceae</taxon>
        <taxon>Streptomyces</taxon>
        <taxon>Streptomyces cinnamoneus group</taxon>
    </lineage>
</organism>
<dbReference type="PANTHER" id="PTHR30055">
    <property type="entry name" value="HTH-TYPE TRANSCRIPTIONAL REGULATOR RUTR"/>
    <property type="match status" value="1"/>
</dbReference>
<dbReference type="Pfam" id="PF00440">
    <property type="entry name" value="TetR_N"/>
    <property type="match status" value="1"/>
</dbReference>
<keyword evidence="2 4" id="KW-0238">DNA-binding</keyword>
<dbReference type="InterPro" id="IPR001647">
    <property type="entry name" value="HTH_TetR"/>
</dbReference>
<proteinExistence type="predicted"/>
<dbReference type="GO" id="GO:0000976">
    <property type="term" value="F:transcription cis-regulatory region binding"/>
    <property type="evidence" value="ECO:0007669"/>
    <property type="project" value="TreeGrafter"/>
</dbReference>
<gene>
    <name evidence="7" type="ORF">BLA24_27640</name>
</gene>
<evidence type="ECO:0000313" key="8">
    <source>
        <dbReference type="Proteomes" id="UP000222531"/>
    </source>
</evidence>